<proteinExistence type="predicted"/>
<evidence type="ECO:0000313" key="2">
    <source>
        <dbReference type="Proteomes" id="UP000290572"/>
    </source>
</evidence>
<keyword evidence="2" id="KW-1185">Reference proteome</keyword>
<sequence>MQHSDTETLSTNQLSPIMTSWNSEFVVKQSQLRNEVQGFQGEATLTGQGSSATTLRIAHLGHLENLGKAGEATLTGQGSSATTLRIAHLGHLENLGKVGEATLTGQGSSATTLRIAHLGHLENLGKVHSDTETLSTNQLSPIMTSWNSEFLVKQSRLRNEVQGFQKVETTTDDRRVTNRQRAMLSVHPSYALGVRTRGEATLTGQGSSATTLRIAHLGHLENLGKAHSDTETLSTNQLSPIMTSWNSEFLVKQSRLRNEVQGFQKVETTTDDRRVTNRQRAMLSVHPSYALGVRTRGEATLTGQGSSATTLRIAHLGHLENLGKVVSSPQRKHLELGLECVL</sequence>
<protein>
    <submittedName>
        <fullName evidence="1">Uncharacterized protein</fullName>
    </submittedName>
</protein>
<evidence type="ECO:0000313" key="1">
    <source>
        <dbReference type="EMBL" id="RXN26405.1"/>
    </source>
</evidence>
<dbReference type="AlphaFoldDB" id="A0A498NB11"/>
<dbReference type="Proteomes" id="UP000290572">
    <property type="component" value="Unassembled WGS sequence"/>
</dbReference>
<comment type="caution">
    <text evidence="1">The sequence shown here is derived from an EMBL/GenBank/DDBJ whole genome shotgun (WGS) entry which is preliminary data.</text>
</comment>
<name>A0A498NB11_LABRO</name>
<dbReference type="EMBL" id="QBIY01012241">
    <property type="protein sequence ID" value="RXN26405.1"/>
    <property type="molecule type" value="Genomic_DNA"/>
</dbReference>
<reference evidence="1 2" key="1">
    <citation type="submission" date="2018-03" db="EMBL/GenBank/DDBJ databases">
        <title>Draft genome sequence of Rohu Carp (Labeo rohita).</title>
        <authorList>
            <person name="Das P."/>
            <person name="Kushwaha B."/>
            <person name="Joshi C.G."/>
            <person name="Kumar D."/>
            <person name="Nagpure N.S."/>
            <person name="Sahoo L."/>
            <person name="Das S.P."/>
            <person name="Bit A."/>
            <person name="Patnaik S."/>
            <person name="Meher P.K."/>
            <person name="Jayasankar P."/>
            <person name="Koringa P.G."/>
            <person name="Patel N.V."/>
            <person name="Hinsu A.T."/>
            <person name="Kumar R."/>
            <person name="Pandey M."/>
            <person name="Agarwal S."/>
            <person name="Srivastava S."/>
            <person name="Singh M."/>
            <person name="Iquebal M.A."/>
            <person name="Jaiswal S."/>
            <person name="Angadi U.B."/>
            <person name="Kumar N."/>
            <person name="Raza M."/>
            <person name="Shah T.M."/>
            <person name="Rai A."/>
            <person name="Jena J.K."/>
        </authorList>
    </citation>
    <scope>NUCLEOTIDE SEQUENCE [LARGE SCALE GENOMIC DNA]</scope>
    <source>
        <strain evidence="1">DASCIFA01</strain>
        <tissue evidence="1">Testis</tissue>
    </source>
</reference>
<gene>
    <name evidence="1" type="ORF">ROHU_020884</name>
</gene>
<organism evidence="1 2">
    <name type="scientific">Labeo rohita</name>
    <name type="common">Indian major carp</name>
    <name type="synonym">Cyprinus rohita</name>
    <dbReference type="NCBI Taxonomy" id="84645"/>
    <lineage>
        <taxon>Eukaryota</taxon>
        <taxon>Metazoa</taxon>
        <taxon>Chordata</taxon>
        <taxon>Craniata</taxon>
        <taxon>Vertebrata</taxon>
        <taxon>Euteleostomi</taxon>
        <taxon>Actinopterygii</taxon>
        <taxon>Neopterygii</taxon>
        <taxon>Teleostei</taxon>
        <taxon>Ostariophysi</taxon>
        <taxon>Cypriniformes</taxon>
        <taxon>Cyprinidae</taxon>
        <taxon>Labeoninae</taxon>
        <taxon>Labeonini</taxon>
        <taxon>Labeo</taxon>
    </lineage>
</organism>
<accession>A0A498NB11</accession>